<keyword evidence="4 8" id="KW-0106">Calcium</keyword>
<feature type="domain" description="Cadherin" evidence="10">
    <location>
        <begin position="611"/>
        <end position="727"/>
    </location>
</feature>
<keyword evidence="5" id="KW-1133">Transmembrane helix</keyword>
<protein>
    <submittedName>
        <fullName evidence="11">Protocadherin delta 1</fullName>
    </submittedName>
</protein>
<dbReference type="CDD" id="cd11304">
    <property type="entry name" value="Cadherin_repeat"/>
    <property type="match status" value="6"/>
</dbReference>
<organism evidence="11 12">
    <name type="scientific">Paragonimus westermani</name>
    <dbReference type="NCBI Taxonomy" id="34504"/>
    <lineage>
        <taxon>Eukaryota</taxon>
        <taxon>Metazoa</taxon>
        <taxon>Spiralia</taxon>
        <taxon>Lophotrochozoa</taxon>
        <taxon>Platyhelminthes</taxon>
        <taxon>Trematoda</taxon>
        <taxon>Digenea</taxon>
        <taxon>Plagiorchiida</taxon>
        <taxon>Troglotremata</taxon>
        <taxon>Troglotrematidae</taxon>
        <taxon>Paragonimus</taxon>
    </lineage>
</organism>
<feature type="domain" description="Cadherin" evidence="10">
    <location>
        <begin position="337"/>
        <end position="479"/>
    </location>
</feature>
<dbReference type="PANTHER" id="PTHR24028">
    <property type="entry name" value="CADHERIN-87A"/>
    <property type="match status" value="1"/>
</dbReference>
<keyword evidence="7" id="KW-0325">Glycoprotein</keyword>
<gene>
    <name evidence="11" type="ORF">DEA37_0003566</name>
</gene>
<feature type="region of interest" description="Disordered" evidence="9">
    <location>
        <begin position="1391"/>
        <end position="1427"/>
    </location>
</feature>
<dbReference type="GO" id="GO:0007156">
    <property type="term" value="P:homophilic cell adhesion via plasma membrane adhesion molecules"/>
    <property type="evidence" value="ECO:0007669"/>
    <property type="project" value="InterPro"/>
</dbReference>
<dbReference type="InterPro" id="IPR050174">
    <property type="entry name" value="Protocadherin/Cadherin-CA"/>
</dbReference>
<dbReference type="PROSITE" id="PS50268">
    <property type="entry name" value="CADHERIN_2"/>
    <property type="match status" value="7"/>
</dbReference>
<dbReference type="PROSITE" id="PS00232">
    <property type="entry name" value="CADHERIN_1"/>
    <property type="match status" value="4"/>
</dbReference>
<evidence type="ECO:0000313" key="11">
    <source>
        <dbReference type="EMBL" id="KAA3674007.1"/>
    </source>
</evidence>
<dbReference type="InterPro" id="IPR020894">
    <property type="entry name" value="Cadherin_CS"/>
</dbReference>
<feature type="domain" description="Cadherin" evidence="10">
    <location>
        <begin position="847"/>
        <end position="978"/>
    </location>
</feature>
<evidence type="ECO:0000256" key="3">
    <source>
        <dbReference type="ARBA" id="ARBA00022737"/>
    </source>
</evidence>
<sequence length="1464" mass="164021">MKLDLSNATGPGSLLMDKLWLLLACTVLLRVHGLLSSVEHEYRINEEIPIGSKVGNIVEDIFPKMVHFGLLKSSFDKASMKEAFSYKILNTADIGANAFDVRSDGWIIVTKRIDREQLCPPEKNDALQSLENLLLRNEDFMLQRIQSTSEQFIPTEPPYCLIILRLRVVQRQYDAQNNPVKNIEQQPITVQLRIFVSDINDNSPHWPGHLKRFHVTFRDGDPVGERRAVPPASDPDAGVHGKLNYELTTLNELVKKSTPFSLIEHPTDGLYLYATKQIDREEQEKYQFILKATDQTTSSNSGRGQFTASLLLDVHIEDINDNTPLFTQPIFTPSSPIPENTAVGTTVLLLNATDADTGINGEFRFGFSKQHAWLPAETIARQFFDVRSNGQIVVRKPLNVDIDQGTLLKLPRRQSISSETNRVPIPHSDFIPVGQTRGTVAQFRFQVVVEDEAVRPYTRSSEATVILTVTDENDEAPVIDVQPMVDIFGQAPLVSNADLTFLSVTENQPAGTIVAAIRVYDPDFDGTDHVECRLQSTNFTLVRTNPLHESSELNAFTIPVNYRLQTAIELDREQGSLQSVLISCTDVVGHLTERNLTVHILDQNDNPPVFILNEFAFQVEENAPPGTKLRRVEKPVNTVLQQLPTYFSTSFIYQNHLLAVDPDFGPNAEVVYRLTENDKNVSDFKIDPNTGILSTAVTFDHEARTNYLLQVVAVDQGVPQRTGTANIKPEYTFHILENQPESTQIGRVSATDVDSEDFGPIHYFLSNDLDALIFHMDQRTGSLRSRQLLDRERQARYVFRVLARDGNAQISQTAVKSIKDVQLTSTATVTVVVDDDNDNWPLFVSPNATANTLAIAVDETLGHRLAYVQATDADEGENALISYHILSGNTNGLFGLDKATGLLYLAGTPGHVLLEGRSAQLKPPNKTDNQEHGTVNTIIPSFHSLVLEACDHGKPPKQKCTTFKNLKIFIKNIRDGEFDALERDRNMASTKVLQASEKEDGEDLGGTWSDGVRNIAPSMDDVRNSSSPLGNLPKVHKPVDHSETTIKTKHIFSESVTENSGKDGHIESQMYTEERPDSVENSFVTNSRSDSRYQKIPQQNVVNYRDGVHYERSEDTSQFEHPLTLENPLIEQRGPFPPAIQKRRSMISNHFDDYQGLDYLGLVSSTVLGKYPSIYSPNQYRFTLSPTTTNPSIHLPRSPVPQEFCPDDSVQLTRTHRLSGLRPLIAPMQQGDRFVEHYRISHLHSRSQPQPVDGTRNARYSVLSPIPARSVVTTVATAVGSKPGLYAMRTLKVPTFRLMTKSVQHVDGSQNDLCQTRFPIQSHTYYDIRQPDQFVFNNNSMVDSVDKNVTGTSCRLSKSKSQQIGLIPDPKELTKIGLGSELEEHGATLMNAEQHESGPKDHSDSAIKTERTRWRSSRQPDPLWQTSHSELALPRKMVKQPSPVRTVMDNTRYIPTAYHEASFV</sequence>
<dbReference type="PANTHER" id="PTHR24028:SF146">
    <property type="entry name" value="CADHERIN 96CB, ISOFORM D-RELATED"/>
    <property type="match status" value="1"/>
</dbReference>
<keyword evidence="6" id="KW-0472">Membrane</keyword>
<evidence type="ECO:0000256" key="6">
    <source>
        <dbReference type="ARBA" id="ARBA00023136"/>
    </source>
</evidence>
<name>A0A5J4NEL0_9TREM</name>
<keyword evidence="3" id="KW-0677">Repeat</keyword>
<feature type="region of interest" description="Disordered" evidence="9">
    <location>
        <begin position="1021"/>
        <end position="1040"/>
    </location>
</feature>
<evidence type="ECO:0000256" key="7">
    <source>
        <dbReference type="ARBA" id="ARBA00023180"/>
    </source>
</evidence>
<evidence type="ECO:0000259" key="10">
    <source>
        <dbReference type="PROSITE" id="PS50268"/>
    </source>
</evidence>
<feature type="domain" description="Cadherin" evidence="10">
    <location>
        <begin position="496"/>
        <end position="610"/>
    </location>
</feature>
<dbReference type="PRINTS" id="PR00205">
    <property type="entry name" value="CADHERIN"/>
</dbReference>
<feature type="domain" description="Cadherin" evidence="10">
    <location>
        <begin position="232"/>
        <end position="326"/>
    </location>
</feature>
<proteinExistence type="predicted"/>
<evidence type="ECO:0000256" key="2">
    <source>
        <dbReference type="ARBA" id="ARBA00022692"/>
    </source>
</evidence>
<keyword evidence="12" id="KW-1185">Reference proteome</keyword>
<dbReference type="Gene3D" id="2.60.40.60">
    <property type="entry name" value="Cadherins"/>
    <property type="match status" value="7"/>
</dbReference>
<comment type="subcellular location">
    <subcellularLocation>
        <location evidence="1">Membrane</location>
        <topology evidence="1">Single-pass membrane protein</topology>
    </subcellularLocation>
</comment>
<dbReference type="Pfam" id="PF00028">
    <property type="entry name" value="Cadherin"/>
    <property type="match status" value="4"/>
</dbReference>
<evidence type="ECO:0000256" key="8">
    <source>
        <dbReference type="PROSITE-ProRule" id="PRU00043"/>
    </source>
</evidence>
<evidence type="ECO:0000256" key="1">
    <source>
        <dbReference type="ARBA" id="ARBA00004167"/>
    </source>
</evidence>
<feature type="compositionally biased region" description="Polar residues" evidence="9">
    <location>
        <begin position="1079"/>
        <end position="1088"/>
    </location>
</feature>
<evidence type="ECO:0000313" key="12">
    <source>
        <dbReference type="Proteomes" id="UP000324629"/>
    </source>
</evidence>
<feature type="compositionally biased region" description="Basic and acidic residues" evidence="9">
    <location>
        <begin position="1393"/>
        <end position="1413"/>
    </location>
</feature>
<dbReference type="Proteomes" id="UP000324629">
    <property type="component" value="Unassembled WGS sequence"/>
</dbReference>
<evidence type="ECO:0000256" key="4">
    <source>
        <dbReference type="ARBA" id="ARBA00022837"/>
    </source>
</evidence>
<dbReference type="GO" id="GO:0005509">
    <property type="term" value="F:calcium ion binding"/>
    <property type="evidence" value="ECO:0007669"/>
    <property type="project" value="UniProtKB-UniRule"/>
</dbReference>
<feature type="domain" description="Cadherin" evidence="10">
    <location>
        <begin position="36"/>
        <end position="206"/>
    </location>
</feature>
<dbReference type="EMBL" id="QNGE01003465">
    <property type="protein sequence ID" value="KAA3674007.1"/>
    <property type="molecule type" value="Genomic_DNA"/>
</dbReference>
<dbReference type="InterPro" id="IPR002126">
    <property type="entry name" value="Cadherin-like_dom"/>
</dbReference>
<comment type="caution">
    <text evidence="11">The sequence shown here is derived from an EMBL/GenBank/DDBJ whole genome shotgun (WGS) entry which is preliminary data.</text>
</comment>
<evidence type="ECO:0000256" key="9">
    <source>
        <dbReference type="SAM" id="MobiDB-lite"/>
    </source>
</evidence>
<dbReference type="SMART" id="SM00112">
    <property type="entry name" value="CA"/>
    <property type="match status" value="6"/>
</dbReference>
<dbReference type="GO" id="GO:0005886">
    <property type="term" value="C:plasma membrane"/>
    <property type="evidence" value="ECO:0007669"/>
    <property type="project" value="InterPro"/>
</dbReference>
<evidence type="ECO:0000256" key="5">
    <source>
        <dbReference type="ARBA" id="ARBA00022989"/>
    </source>
</evidence>
<dbReference type="InterPro" id="IPR015919">
    <property type="entry name" value="Cadherin-like_sf"/>
</dbReference>
<feature type="region of interest" description="Disordered" evidence="9">
    <location>
        <begin position="1072"/>
        <end position="1091"/>
    </location>
</feature>
<accession>A0A5J4NEL0</accession>
<feature type="domain" description="Cadherin" evidence="10">
    <location>
        <begin position="727"/>
        <end position="843"/>
    </location>
</feature>
<dbReference type="SUPFAM" id="SSF49313">
    <property type="entry name" value="Cadherin-like"/>
    <property type="match status" value="6"/>
</dbReference>
<keyword evidence="2" id="KW-0812">Transmembrane</keyword>
<reference evidence="11 12" key="1">
    <citation type="journal article" date="2019" name="Gigascience">
        <title>Whole-genome sequence of the oriental lung fluke Paragonimus westermani.</title>
        <authorList>
            <person name="Oey H."/>
            <person name="Zakrzewski M."/>
            <person name="Narain K."/>
            <person name="Devi K.R."/>
            <person name="Agatsuma T."/>
            <person name="Nawaratna S."/>
            <person name="Gobert G.N."/>
            <person name="Jones M.K."/>
            <person name="Ragan M.A."/>
            <person name="McManus D.P."/>
            <person name="Krause L."/>
        </authorList>
    </citation>
    <scope>NUCLEOTIDE SEQUENCE [LARGE SCALE GENOMIC DNA]</scope>
    <source>
        <strain evidence="11 12">IND2009</strain>
    </source>
</reference>